<evidence type="ECO:0000313" key="2">
    <source>
        <dbReference type="Proteomes" id="UP001497680"/>
    </source>
</evidence>
<name>A0ACC0D0D5_9PEZI</name>
<proteinExistence type="predicted"/>
<organism evidence="1 2">
    <name type="scientific">Hypoxylon rubiginosum</name>
    <dbReference type="NCBI Taxonomy" id="110542"/>
    <lineage>
        <taxon>Eukaryota</taxon>
        <taxon>Fungi</taxon>
        <taxon>Dikarya</taxon>
        <taxon>Ascomycota</taxon>
        <taxon>Pezizomycotina</taxon>
        <taxon>Sordariomycetes</taxon>
        <taxon>Xylariomycetidae</taxon>
        <taxon>Xylariales</taxon>
        <taxon>Hypoxylaceae</taxon>
        <taxon>Hypoxylon</taxon>
    </lineage>
</organism>
<dbReference type="EMBL" id="MU394318">
    <property type="protein sequence ID" value="KAI6086190.1"/>
    <property type="molecule type" value="Genomic_DNA"/>
</dbReference>
<comment type="caution">
    <text evidence="1">The sequence shown here is derived from an EMBL/GenBank/DDBJ whole genome shotgun (WGS) entry which is preliminary data.</text>
</comment>
<protein>
    <submittedName>
        <fullName evidence="1">Uncharacterized protein</fullName>
    </submittedName>
</protein>
<reference evidence="1 2" key="1">
    <citation type="journal article" date="2022" name="New Phytol.">
        <title>Ecological generalism drives hyperdiversity of secondary metabolite gene clusters in xylarialean endophytes.</title>
        <authorList>
            <person name="Franco M.E.E."/>
            <person name="Wisecaver J.H."/>
            <person name="Arnold A.E."/>
            <person name="Ju Y.M."/>
            <person name="Slot J.C."/>
            <person name="Ahrendt S."/>
            <person name="Moore L.P."/>
            <person name="Eastman K.E."/>
            <person name="Scott K."/>
            <person name="Konkel Z."/>
            <person name="Mondo S.J."/>
            <person name="Kuo A."/>
            <person name="Hayes R.D."/>
            <person name="Haridas S."/>
            <person name="Andreopoulos B."/>
            <person name="Riley R."/>
            <person name="LaButti K."/>
            <person name="Pangilinan J."/>
            <person name="Lipzen A."/>
            <person name="Amirebrahimi M."/>
            <person name="Yan J."/>
            <person name="Adam C."/>
            <person name="Keymanesh K."/>
            <person name="Ng V."/>
            <person name="Louie K."/>
            <person name="Northen T."/>
            <person name="Drula E."/>
            <person name="Henrissat B."/>
            <person name="Hsieh H.M."/>
            <person name="Youens-Clark K."/>
            <person name="Lutzoni F."/>
            <person name="Miadlikowska J."/>
            <person name="Eastwood D.C."/>
            <person name="Hamelin R.C."/>
            <person name="Grigoriev I.V."/>
            <person name="U'Ren J.M."/>
        </authorList>
    </citation>
    <scope>NUCLEOTIDE SEQUENCE [LARGE SCALE GENOMIC DNA]</scope>
    <source>
        <strain evidence="1 2">ER1909</strain>
    </source>
</reference>
<accession>A0ACC0D0D5</accession>
<sequence>MDESLIKVYSRPEVTSGHWTDPRSIHLHQKTPSGITKCGSRFMAGGIIQDPTGAVFFLTTHILVPSNPEDLEQCTNTKDDDKCAYIGNVKHTDRKLGYCLVTVSDLVADSSAIAEAGDCFLKLPLSGPKDACLHPDIFEEQFSRLEVSFASRCLDNQIKWGMRKVFNREGRIPCVMLTQYDAEIIANEPIVGTWVYAKRTDNEGDAATIKRLNRRANSPYSPEVFRYYHVDKDSGASTRNANPLILVGLAVYTDFPDRWHYGMPVTLDVHNMYEILTDIYAKRDQLNDPRGEKTRPLEIGKGVREIWLRGIEG</sequence>
<gene>
    <name evidence="1" type="ORF">F4821DRAFT_278734</name>
</gene>
<evidence type="ECO:0000313" key="1">
    <source>
        <dbReference type="EMBL" id="KAI6086190.1"/>
    </source>
</evidence>
<dbReference type="Proteomes" id="UP001497680">
    <property type="component" value="Unassembled WGS sequence"/>
</dbReference>
<keyword evidence="2" id="KW-1185">Reference proteome</keyword>